<dbReference type="EMBL" id="LT670848">
    <property type="protein sequence ID" value="SHN04016.1"/>
    <property type="molecule type" value="Genomic_DNA"/>
</dbReference>
<evidence type="ECO:0000259" key="6">
    <source>
        <dbReference type="Pfam" id="PF04101"/>
    </source>
</evidence>
<evidence type="ECO:0000256" key="2">
    <source>
        <dbReference type="ARBA" id="ARBA00006962"/>
    </source>
</evidence>
<dbReference type="GO" id="GO:0006488">
    <property type="term" value="P:dolichol-linked oligosaccharide biosynthetic process"/>
    <property type="evidence" value="ECO:0007669"/>
    <property type="project" value="InterPro"/>
</dbReference>
<evidence type="ECO:0000256" key="1">
    <source>
        <dbReference type="ARBA" id="ARBA00004240"/>
    </source>
</evidence>
<comment type="subcellular location">
    <subcellularLocation>
        <location evidence="1">Endoplasmic reticulum</location>
    </subcellularLocation>
</comment>
<dbReference type="Pfam" id="PF04101">
    <property type="entry name" value="Glyco_tran_28_C"/>
    <property type="match status" value="1"/>
</dbReference>
<dbReference type="InterPro" id="IPR007235">
    <property type="entry name" value="Glyco_trans_28_C"/>
</dbReference>
<keyword evidence="4 7" id="KW-0808">Transferase</keyword>
<dbReference type="STRING" id="143223.SAMN05878281_3218"/>
<feature type="domain" description="Glycosyl transferase family 28 C-terminal" evidence="6">
    <location>
        <begin position="1"/>
        <end position="147"/>
    </location>
</feature>
<keyword evidence="8" id="KW-1185">Reference proteome</keyword>
<proteinExistence type="inferred from homology"/>
<organism evidence="7 8">
    <name type="scientific">Salegentibacter salegens</name>
    <dbReference type="NCBI Taxonomy" id="143223"/>
    <lineage>
        <taxon>Bacteria</taxon>
        <taxon>Pseudomonadati</taxon>
        <taxon>Bacteroidota</taxon>
        <taxon>Flavobacteriia</taxon>
        <taxon>Flavobacteriales</taxon>
        <taxon>Flavobacteriaceae</taxon>
        <taxon>Salegentibacter</taxon>
    </lineage>
</organism>
<accession>A0A1M7NJB5</accession>
<reference evidence="8" key="1">
    <citation type="submission" date="2016-11" db="EMBL/GenBank/DDBJ databases">
        <authorList>
            <person name="Varghese N."/>
            <person name="Submissions S."/>
        </authorList>
    </citation>
    <scope>NUCLEOTIDE SEQUENCE [LARGE SCALE GENOMIC DNA]</scope>
    <source>
        <strain evidence="8">ACAM 48</strain>
    </source>
</reference>
<keyword evidence="5" id="KW-0256">Endoplasmic reticulum</keyword>
<keyword evidence="3" id="KW-0328">Glycosyltransferase</keyword>
<dbReference type="AlphaFoldDB" id="A0A1M7NJB5"/>
<dbReference type="Gene3D" id="3.40.50.2000">
    <property type="entry name" value="Glycogen Phosphorylase B"/>
    <property type="match status" value="1"/>
</dbReference>
<evidence type="ECO:0000256" key="5">
    <source>
        <dbReference type="ARBA" id="ARBA00022824"/>
    </source>
</evidence>
<protein>
    <submittedName>
        <fullName evidence="7">UDP-N-acetylglucosamine transferase subunit ALG13</fullName>
    </submittedName>
</protein>
<dbReference type="PANTHER" id="PTHR12867:SF6">
    <property type="entry name" value="N-ACETYLGLUCOSAMINYLDIPHOSPHODOLICHOL N-ACETYLGLUCOSAMINYLTRANSFERASE"/>
    <property type="match status" value="1"/>
</dbReference>
<dbReference type="OrthoDB" id="9814973at2"/>
<dbReference type="Proteomes" id="UP000190235">
    <property type="component" value="Chromosome I"/>
</dbReference>
<evidence type="ECO:0000256" key="4">
    <source>
        <dbReference type="ARBA" id="ARBA00022679"/>
    </source>
</evidence>
<sequence length="159" mass="18260">MILVLLGTFPATFNRPLVEIHSLCKRGIIDEKVIVQNGHTRFESELLQLRPFIPPDELTELYKEARLVITQAGTGSLIKGMKLNKKIISIPRLAKYGEVVDDHQEEILNEFTKQNYVLPWTENVALENVLEKIDNFKPASYISTKQNIIDHLEEYIDSL</sequence>
<evidence type="ECO:0000313" key="7">
    <source>
        <dbReference type="EMBL" id="SHN04016.1"/>
    </source>
</evidence>
<comment type="similarity">
    <text evidence="2">Belongs to the glycosyltransferase 28 family.</text>
</comment>
<dbReference type="InterPro" id="IPR039042">
    <property type="entry name" value="Alg13-like"/>
</dbReference>
<evidence type="ECO:0000256" key="3">
    <source>
        <dbReference type="ARBA" id="ARBA00022676"/>
    </source>
</evidence>
<dbReference type="SUPFAM" id="SSF53756">
    <property type="entry name" value="UDP-Glycosyltransferase/glycogen phosphorylase"/>
    <property type="match status" value="1"/>
</dbReference>
<dbReference type="PANTHER" id="PTHR12867">
    <property type="entry name" value="GLYCOSYL TRANSFERASE-RELATED"/>
    <property type="match status" value="1"/>
</dbReference>
<name>A0A1M7NJB5_9FLAO</name>
<evidence type="ECO:0000313" key="8">
    <source>
        <dbReference type="Proteomes" id="UP000190235"/>
    </source>
</evidence>
<dbReference type="RefSeq" id="WP_079736142.1">
    <property type="nucleotide sequence ID" value="NZ_LT670848.1"/>
</dbReference>
<dbReference type="GO" id="GO:0016758">
    <property type="term" value="F:hexosyltransferase activity"/>
    <property type="evidence" value="ECO:0007669"/>
    <property type="project" value="InterPro"/>
</dbReference>
<gene>
    <name evidence="7" type="ORF">SAMN05878281_3218</name>
</gene>